<feature type="compositionally biased region" description="Polar residues" evidence="1">
    <location>
        <begin position="21"/>
        <end position="35"/>
    </location>
</feature>
<name>A0ABR9DBM4_9GAMM</name>
<reference evidence="2 3" key="1">
    <citation type="submission" date="2020-09" db="EMBL/GenBank/DDBJ databases">
        <title>Methylomonas albis sp. nov. and Methylomonas fluvii sp. nov.: Two cold-adapted methanotrophs from the River Elbe and an amended description of Methylovulum psychrotolerans strain Eb1.</title>
        <authorList>
            <person name="Bussmann I.K."/>
            <person name="Klings K.-W."/>
            <person name="Warnstedt J."/>
            <person name="Hoppert M."/>
            <person name="Saborowski A."/>
            <person name="Horn F."/>
            <person name="Liebner S."/>
        </authorList>
    </citation>
    <scope>NUCLEOTIDE SEQUENCE [LARGE SCALE GENOMIC DNA]</scope>
    <source>
        <strain evidence="2 3">EbB</strain>
    </source>
</reference>
<protein>
    <submittedName>
        <fullName evidence="2">Uncharacterized protein</fullName>
    </submittedName>
</protein>
<dbReference type="RefSeq" id="WP_192393251.1">
    <property type="nucleotide sequence ID" value="NZ_CAJHIU010000001.1"/>
</dbReference>
<evidence type="ECO:0000313" key="2">
    <source>
        <dbReference type="EMBL" id="MBD9360515.1"/>
    </source>
</evidence>
<accession>A0ABR9DBM4</accession>
<comment type="caution">
    <text evidence="2">The sequence shown here is derived from an EMBL/GenBank/DDBJ whole genome shotgun (WGS) entry which is preliminary data.</text>
</comment>
<evidence type="ECO:0000256" key="1">
    <source>
        <dbReference type="SAM" id="MobiDB-lite"/>
    </source>
</evidence>
<keyword evidence="3" id="KW-1185">Reference proteome</keyword>
<dbReference type="EMBL" id="JACXST010000001">
    <property type="protein sequence ID" value="MBD9360515.1"/>
    <property type="molecule type" value="Genomic_DNA"/>
</dbReference>
<feature type="region of interest" description="Disordered" evidence="1">
    <location>
        <begin position="19"/>
        <end position="41"/>
    </location>
</feature>
<evidence type="ECO:0000313" key="3">
    <source>
        <dbReference type="Proteomes" id="UP000641152"/>
    </source>
</evidence>
<gene>
    <name evidence="2" type="ORF">EBB_08195</name>
</gene>
<proteinExistence type="predicted"/>
<sequence>MSQYHFPQIPMREALREALPSNDQTSAEPTRNPQFTYVPPSHARALDPENIIVEGMRGAGKSHWWAVLNSDQHRNYLASVFPETRITNNLNISQGYGVGLRPKDAPGKDTLAKLVEKYDSRHIWQTVVAVHTEFPEPFPNTPGKWEVMVKWVKENPEDFDNLQDDVDLQLARLNQTSLILFDGLDRLANDWQSIRPLARSLFQLALDLRASRAIRIKLFVRSDMLEDSGILAFPDSSKLLARKVPLTWRRVDLFALLFQCLANADTQGEGFRFQCEKLFGQNWTVESNTRTWLLPQSMRTDEGLQREIFHAITGYWMGKGPKRGAPYTWLPNHLIDGRDQVSPRSFMAALRYAVENDQPHTDIWPWALHYKAISAGVQEASRIRVDEITREDYPWVEALMQPLRSNITVPCDPKEIIQLWKNDKTLDKLQTRCEQGEVRLPPPRIDEGEQGILIDLEDLGVIQRLADKRIQMPDVYRIAFGLGRKGGVKPLK</sequence>
<dbReference type="Proteomes" id="UP000641152">
    <property type="component" value="Unassembled WGS sequence"/>
</dbReference>
<organism evidence="2 3">
    <name type="scientific">Methylomonas fluvii</name>
    <dbReference type="NCBI Taxonomy" id="1854564"/>
    <lineage>
        <taxon>Bacteria</taxon>
        <taxon>Pseudomonadati</taxon>
        <taxon>Pseudomonadota</taxon>
        <taxon>Gammaproteobacteria</taxon>
        <taxon>Methylococcales</taxon>
        <taxon>Methylococcaceae</taxon>
        <taxon>Methylomonas</taxon>
    </lineage>
</organism>